<name>A0A6H1ZSH1_9ZZZZ</name>
<organism evidence="1">
    <name type="scientific">viral metagenome</name>
    <dbReference type="NCBI Taxonomy" id="1070528"/>
    <lineage>
        <taxon>unclassified sequences</taxon>
        <taxon>metagenomes</taxon>
        <taxon>organismal metagenomes</taxon>
    </lineage>
</organism>
<protein>
    <submittedName>
        <fullName evidence="1">Putative tail protein</fullName>
    </submittedName>
</protein>
<accession>A0A6H1ZSH1</accession>
<dbReference type="Gene3D" id="2.60.120.40">
    <property type="match status" value="1"/>
</dbReference>
<sequence>MPQAGIEVPDIGARVYHSASQVIPHIATTTLAFNSERWDTDTIHDLVINNSRLTCKTAGKYLISASVEWAPNAVGYRQLVLFLNGGINIAMVNPNANAIATTRITISTVYNLAINDYVEVLAYQTSGGNLNINPAGNWTPEFMIQRIG</sequence>
<gene>
    <name evidence="1" type="ORF">TM448A01747_0015</name>
</gene>
<dbReference type="AlphaFoldDB" id="A0A6H1ZSH1"/>
<dbReference type="SUPFAM" id="SSF49842">
    <property type="entry name" value="TNF-like"/>
    <property type="match status" value="1"/>
</dbReference>
<dbReference type="EMBL" id="MT144193">
    <property type="protein sequence ID" value="QJA50412.1"/>
    <property type="molecule type" value="Genomic_DNA"/>
</dbReference>
<evidence type="ECO:0000313" key="1">
    <source>
        <dbReference type="EMBL" id="QJA50412.1"/>
    </source>
</evidence>
<proteinExistence type="predicted"/>
<reference evidence="1" key="1">
    <citation type="submission" date="2020-03" db="EMBL/GenBank/DDBJ databases">
        <title>The deep terrestrial virosphere.</title>
        <authorList>
            <person name="Holmfeldt K."/>
            <person name="Nilsson E."/>
            <person name="Simone D."/>
            <person name="Lopez-Fernandez M."/>
            <person name="Wu X."/>
            <person name="de Brujin I."/>
            <person name="Lundin D."/>
            <person name="Andersson A."/>
            <person name="Bertilsson S."/>
            <person name="Dopson M."/>
        </authorList>
    </citation>
    <scope>NUCLEOTIDE SEQUENCE</scope>
    <source>
        <strain evidence="1">TM448A01747</strain>
    </source>
</reference>
<dbReference type="InterPro" id="IPR008983">
    <property type="entry name" value="Tumour_necrosis_fac-like_dom"/>
</dbReference>